<sequence>MSRVFFDSNVLVYAFSADARSPVAYALLDRGGVVSVQSLNELTNVLLRKQKMTWIEVRRAIDLVLTRCPSIVVLDLDTHRLGVAMAERHTLSVYDGMIVAAALTADCDILYSEDMHAGLVIDGRLTIVNPFAPVA</sequence>
<protein>
    <submittedName>
        <fullName evidence="2">PIN domain-containing protein</fullName>
    </submittedName>
</protein>
<dbReference type="Pfam" id="PF01850">
    <property type="entry name" value="PIN"/>
    <property type="match status" value="1"/>
</dbReference>
<evidence type="ECO:0000313" key="2">
    <source>
        <dbReference type="EMBL" id="GAA0673343.1"/>
    </source>
</evidence>
<evidence type="ECO:0000259" key="1">
    <source>
        <dbReference type="Pfam" id="PF01850"/>
    </source>
</evidence>
<dbReference type="InterPro" id="IPR029060">
    <property type="entry name" value="PIN-like_dom_sf"/>
</dbReference>
<keyword evidence="3" id="KW-1185">Reference proteome</keyword>
<gene>
    <name evidence="2" type="ORF">GCM10009102_26180</name>
</gene>
<reference evidence="2 3" key="1">
    <citation type="journal article" date="2019" name="Int. J. Syst. Evol. Microbiol.">
        <title>The Global Catalogue of Microorganisms (GCM) 10K type strain sequencing project: providing services to taxonomists for standard genome sequencing and annotation.</title>
        <authorList>
            <consortium name="The Broad Institute Genomics Platform"/>
            <consortium name="The Broad Institute Genome Sequencing Center for Infectious Disease"/>
            <person name="Wu L."/>
            <person name="Ma J."/>
        </authorList>
    </citation>
    <scope>NUCLEOTIDE SEQUENCE [LARGE SCALE GENOMIC DNA]</scope>
    <source>
        <strain evidence="2 3">JCM 14603</strain>
    </source>
</reference>
<dbReference type="Proteomes" id="UP001500238">
    <property type="component" value="Unassembled WGS sequence"/>
</dbReference>
<comment type="caution">
    <text evidence="2">The sequence shown here is derived from an EMBL/GenBank/DDBJ whole genome shotgun (WGS) entry which is preliminary data.</text>
</comment>
<dbReference type="Gene3D" id="3.40.50.1010">
    <property type="entry name" value="5'-nuclease"/>
    <property type="match status" value="1"/>
</dbReference>
<dbReference type="RefSeq" id="WP_163958300.1">
    <property type="nucleotide sequence ID" value="NZ_BAAAES010000009.1"/>
</dbReference>
<dbReference type="EMBL" id="BAAAES010000009">
    <property type="protein sequence ID" value="GAA0673343.1"/>
    <property type="molecule type" value="Genomic_DNA"/>
</dbReference>
<dbReference type="InterPro" id="IPR002716">
    <property type="entry name" value="PIN_dom"/>
</dbReference>
<evidence type="ECO:0000313" key="3">
    <source>
        <dbReference type="Proteomes" id="UP001500238"/>
    </source>
</evidence>
<organism evidence="2 3">
    <name type="scientific">Sphingomonas insulae</name>
    <dbReference type="NCBI Taxonomy" id="424800"/>
    <lineage>
        <taxon>Bacteria</taxon>
        <taxon>Pseudomonadati</taxon>
        <taxon>Pseudomonadota</taxon>
        <taxon>Alphaproteobacteria</taxon>
        <taxon>Sphingomonadales</taxon>
        <taxon>Sphingomonadaceae</taxon>
        <taxon>Sphingomonas</taxon>
    </lineage>
</organism>
<name>A0ABN1HYA6_9SPHN</name>
<feature type="domain" description="PIN" evidence="1">
    <location>
        <begin position="4"/>
        <end position="114"/>
    </location>
</feature>
<dbReference type="SUPFAM" id="SSF88723">
    <property type="entry name" value="PIN domain-like"/>
    <property type="match status" value="1"/>
</dbReference>
<dbReference type="CDD" id="cd18692">
    <property type="entry name" value="PIN_VapC-like"/>
    <property type="match status" value="1"/>
</dbReference>
<proteinExistence type="predicted"/>
<accession>A0ABN1HYA6</accession>